<proteinExistence type="predicted"/>
<evidence type="ECO:0000313" key="2">
    <source>
        <dbReference type="EMBL" id="MBW4545180.1"/>
    </source>
</evidence>
<name>A0A951PJN1_9CYAN</name>
<reference evidence="2" key="1">
    <citation type="submission" date="2021-05" db="EMBL/GenBank/DDBJ databases">
        <authorList>
            <person name="Pietrasiak N."/>
            <person name="Ward R."/>
            <person name="Stajich J.E."/>
            <person name="Kurbessoian T."/>
        </authorList>
    </citation>
    <scope>NUCLEOTIDE SEQUENCE</scope>
    <source>
        <strain evidence="2">CPER-KK1</strain>
    </source>
</reference>
<feature type="compositionally biased region" description="Basic and acidic residues" evidence="1">
    <location>
        <begin position="454"/>
        <end position="465"/>
    </location>
</feature>
<feature type="region of interest" description="Disordered" evidence="1">
    <location>
        <begin position="445"/>
        <end position="465"/>
    </location>
</feature>
<dbReference type="Proteomes" id="UP000753908">
    <property type="component" value="Unassembled WGS sequence"/>
</dbReference>
<gene>
    <name evidence="2" type="ORF">KME25_12145</name>
</gene>
<organism evidence="2 3">
    <name type="scientific">Symplocastrum torsivum CPER-KK1</name>
    <dbReference type="NCBI Taxonomy" id="450513"/>
    <lineage>
        <taxon>Bacteria</taxon>
        <taxon>Bacillati</taxon>
        <taxon>Cyanobacteriota</taxon>
        <taxon>Cyanophyceae</taxon>
        <taxon>Oscillatoriophycideae</taxon>
        <taxon>Oscillatoriales</taxon>
        <taxon>Microcoleaceae</taxon>
        <taxon>Symplocastrum</taxon>
    </lineage>
</organism>
<evidence type="ECO:0000313" key="3">
    <source>
        <dbReference type="Proteomes" id="UP000753908"/>
    </source>
</evidence>
<dbReference type="EMBL" id="JAHHIF010000013">
    <property type="protein sequence ID" value="MBW4545180.1"/>
    <property type="molecule type" value="Genomic_DNA"/>
</dbReference>
<reference evidence="2" key="2">
    <citation type="journal article" date="2022" name="Microbiol. Resour. Announc.">
        <title>Metagenome Sequencing to Explore Phylogenomics of Terrestrial Cyanobacteria.</title>
        <authorList>
            <person name="Ward R.D."/>
            <person name="Stajich J.E."/>
            <person name="Johansen J.R."/>
            <person name="Huntemann M."/>
            <person name="Clum A."/>
            <person name="Foster B."/>
            <person name="Foster B."/>
            <person name="Roux S."/>
            <person name="Palaniappan K."/>
            <person name="Varghese N."/>
            <person name="Mukherjee S."/>
            <person name="Reddy T.B.K."/>
            <person name="Daum C."/>
            <person name="Copeland A."/>
            <person name="Chen I.A."/>
            <person name="Ivanova N.N."/>
            <person name="Kyrpides N.C."/>
            <person name="Shapiro N."/>
            <person name="Eloe-Fadrosh E.A."/>
            <person name="Pietrasiak N."/>
        </authorList>
    </citation>
    <scope>NUCLEOTIDE SEQUENCE</scope>
    <source>
        <strain evidence="2">CPER-KK1</strain>
    </source>
</reference>
<accession>A0A951PJN1</accession>
<comment type="caution">
    <text evidence="2">The sequence shown here is derived from an EMBL/GenBank/DDBJ whole genome shotgun (WGS) entry which is preliminary data.</text>
</comment>
<evidence type="ECO:0000256" key="1">
    <source>
        <dbReference type="SAM" id="MobiDB-lite"/>
    </source>
</evidence>
<sequence>MIRDVFSLSEGHQTEPRPKLSKLGFDTRHAQEIIYQFLLELVRKQPPAKVLLEFKQLFIDYDSSSGNVEVIKAISNLIFSNNENDFLHTLKRSCYILINNWDTSRNYSSIKALVDLFSDLKINKRTLSPALSRLRAWLANFIQSQDYYELKLFLAKYGYSDKAHWSSRYTSYLLVPQYTNLNNPVEQREAARALSKKLKDQFKFDLAMYTARSQSPIHHKDKTHKNPTGLGDDVLRFIKMIVVKRGTFSYVNLANIFLEQTRNIKYQDFKYSLQKYLVFSVGNKDFVEVLNRQLSEKSEVLYESYHEQRVNEALILRTSNKIIDYLTTEDQQEPSALFILLLSQGNHLTLVIVLLKIILICPNSRTHLETCIAKLIKYYADYSEDECQWVVNFFEVFNITFAIHADNVQYNLIKMSTTSPDDQSEAALETYRVFSQLRECVSVDTEEEGLPQVDEGRGQEAEGRR</sequence>
<dbReference type="AlphaFoldDB" id="A0A951PJN1"/>
<protein>
    <submittedName>
        <fullName evidence="2">Uncharacterized protein</fullName>
    </submittedName>
</protein>